<feature type="domain" description="PH" evidence="10">
    <location>
        <begin position="2"/>
        <end position="101"/>
    </location>
</feature>
<evidence type="ECO:0000256" key="9">
    <source>
        <dbReference type="PROSITE-ProRule" id="PRU10141"/>
    </source>
</evidence>
<dbReference type="InterPro" id="IPR000961">
    <property type="entry name" value="AGC-kinase_C"/>
</dbReference>
<proteinExistence type="inferred from homology"/>
<dbReference type="SUPFAM" id="SSF56112">
    <property type="entry name" value="Protein kinase-like (PK-like)"/>
    <property type="match status" value="1"/>
</dbReference>
<sequence>MSLSKSGWLTKQGGMIKSWKRRWFTINGSTIHYYSKQNDLHSEKGSFDLSMATVVAAATPKECRKQPSFKVVIPNKRTYYIKADTEAERNSWIQTLQQVMQDAKSGGNMPHSAPAPNTQPNLMVTTAGGNTSNLTAGYQNNNGMNPNTSNIARNNSTSNVQIKPEDFDYIRVLGRGTYGKVQLVRYKKDGQIYAMKSMSKQILHEHEQIEQSLTERDILLKTRHPFLVSAHYTFQTPEKLFMVLDYVPGGELFNRLKVETKFNEQRAKLYAAEIMLGLGKLHSLGLIFRDLKPENILVGADGHLRITDFGLVKTNMSSTTTTNTFCGTPEYMAPEMIQQLPYTKAVDWWSFGVLLFEMLTGLPPFYDSNTSKMYRMILHDELTFPPYVSPDARDLIAKLLNRNPAIRLGASERDVEEIKIHPFFGEYNWDDILAKKVEPLWKPQIQSVTDTSNFDHEFTGEAAGNSYLDQPVLSPDVQANFENFTCTEPDVL</sequence>
<dbReference type="FunFam" id="3.30.200.20:FF:000537">
    <property type="entry name" value="Non-specific serine/threonine protein kinase"/>
    <property type="match status" value="1"/>
</dbReference>
<dbReference type="Gene3D" id="3.30.200.20">
    <property type="entry name" value="Phosphorylase Kinase, domain 1"/>
    <property type="match status" value="1"/>
</dbReference>
<dbReference type="VEuPathDB" id="TrichDB:TRFO_32123"/>
<keyword evidence="8 9" id="KW-0067">ATP-binding</keyword>
<feature type="domain" description="Protein kinase" evidence="11">
    <location>
        <begin position="167"/>
        <end position="424"/>
    </location>
</feature>
<dbReference type="SMART" id="SM00233">
    <property type="entry name" value="PH"/>
    <property type="match status" value="1"/>
</dbReference>
<reference evidence="13" key="1">
    <citation type="submission" date="2016-10" db="EMBL/GenBank/DDBJ databases">
        <authorList>
            <person name="Benchimol M."/>
            <person name="Almeida L.G."/>
            <person name="Vasconcelos A.T."/>
            <person name="Perreira-Neves A."/>
            <person name="Rosa I.A."/>
            <person name="Tasca T."/>
            <person name="Bogo M.R."/>
            <person name="de Souza W."/>
        </authorList>
    </citation>
    <scope>NUCLEOTIDE SEQUENCE [LARGE SCALE GENOMIC DNA]</scope>
    <source>
        <strain evidence="13">K</strain>
    </source>
</reference>
<dbReference type="PROSITE" id="PS51285">
    <property type="entry name" value="AGC_KINASE_CTER"/>
    <property type="match status" value="1"/>
</dbReference>
<evidence type="ECO:0000313" key="13">
    <source>
        <dbReference type="EMBL" id="OHT01178.1"/>
    </source>
</evidence>
<dbReference type="GO" id="GO:0005524">
    <property type="term" value="F:ATP binding"/>
    <property type="evidence" value="ECO:0007669"/>
    <property type="project" value="UniProtKB-UniRule"/>
</dbReference>
<accession>A0A1J4JR05</accession>
<dbReference type="InterPro" id="IPR001849">
    <property type="entry name" value="PH_domain"/>
</dbReference>
<dbReference type="CDD" id="cd05123">
    <property type="entry name" value="STKc_AGC"/>
    <property type="match status" value="1"/>
</dbReference>
<dbReference type="Pfam" id="PF00169">
    <property type="entry name" value="PH"/>
    <property type="match status" value="1"/>
</dbReference>
<dbReference type="RefSeq" id="XP_068354314.1">
    <property type="nucleotide sequence ID" value="XM_068508323.1"/>
</dbReference>
<name>A0A1J4JR05_9EUKA</name>
<dbReference type="SMART" id="SM00220">
    <property type="entry name" value="S_TKc"/>
    <property type="match status" value="1"/>
</dbReference>
<dbReference type="SUPFAM" id="SSF50729">
    <property type="entry name" value="PH domain-like"/>
    <property type="match status" value="1"/>
</dbReference>
<keyword evidence="4" id="KW-0597">Phosphoprotein</keyword>
<evidence type="ECO:0000256" key="5">
    <source>
        <dbReference type="ARBA" id="ARBA00022679"/>
    </source>
</evidence>
<comment type="similarity">
    <text evidence="1">Belongs to the protein kinase superfamily. AGC Ser/Thr protein kinase family. RAC subfamily.</text>
</comment>
<dbReference type="AlphaFoldDB" id="A0A1J4JR05"/>
<dbReference type="SMART" id="SM00133">
    <property type="entry name" value="S_TK_X"/>
    <property type="match status" value="1"/>
</dbReference>
<dbReference type="InterPro" id="IPR017441">
    <property type="entry name" value="Protein_kinase_ATP_BS"/>
</dbReference>
<feature type="binding site" evidence="9">
    <location>
        <position position="196"/>
    </location>
    <ligand>
        <name>ATP</name>
        <dbReference type="ChEBI" id="CHEBI:30616"/>
    </ligand>
</feature>
<protein>
    <recommendedName>
        <fullName evidence="2">non-specific serine/threonine protein kinase</fullName>
        <ecNumber evidence="2">2.7.11.1</ecNumber>
    </recommendedName>
</protein>
<dbReference type="FunFam" id="1.10.510.10:FF:000008">
    <property type="entry name" value="Non-specific serine/threonine protein kinase"/>
    <property type="match status" value="1"/>
</dbReference>
<dbReference type="Gene3D" id="2.30.29.30">
    <property type="entry name" value="Pleckstrin-homology domain (PH domain)/Phosphotyrosine-binding domain (PTB)"/>
    <property type="match status" value="1"/>
</dbReference>
<dbReference type="Pfam" id="PF00433">
    <property type="entry name" value="Pkinase_C"/>
    <property type="match status" value="1"/>
</dbReference>
<organism evidence="13 14">
    <name type="scientific">Tritrichomonas foetus</name>
    <dbReference type="NCBI Taxonomy" id="1144522"/>
    <lineage>
        <taxon>Eukaryota</taxon>
        <taxon>Metamonada</taxon>
        <taxon>Parabasalia</taxon>
        <taxon>Tritrichomonadida</taxon>
        <taxon>Tritrichomonadidae</taxon>
        <taxon>Tritrichomonas</taxon>
    </lineage>
</organism>
<evidence type="ECO:0000256" key="2">
    <source>
        <dbReference type="ARBA" id="ARBA00012513"/>
    </source>
</evidence>
<keyword evidence="6 9" id="KW-0547">Nucleotide-binding</keyword>
<dbReference type="InterPro" id="IPR045270">
    <property type="entry name" value="STKc_AGC"/>
</dbReference>
<dbReference type="OrthoDB" id="63267at2759"/>
<dbReference type="PROSITE" id="PS50011">
    <property type="entry name" value="PROTEIN_KINASE_DOM"/>
    <property type="match status" value="1"/>
</dbReference>
<evidence type="ECO:0000256" key="6">
    <source>
        <dbReference type="ARBA" id="ARBA00022741"/>
    </source>
</evidence>
<dbReference type="EMBL" id="MLAK01000925">
    <property type="protein sequence ID" value="OHT01178.1"/>
    <property type="molecule type" value="Genomic_DNA"/>
</dbReference>
<dbReference type="InterPro" id="IPR011009">
    <property type="entry name" value="Kinase-like_dom_sf"/>
</dbReference>
<evidence type="ECO:0000259" key="11">
    <source>
        <dbReference type="PROSITE" id="PS50011"/>
    </source>
</evidence>
<gene>
    <name evidence="13" type="primary">pkbA</name>
    <name evidence="13" type="ORF">TRFO_32123</name>
</gene>
<dbReference type="PROSITE" id="PS00107">
    <property type="entry name" value="PROTEIN_KINASE_ATP"/>
    <property type="match status" value="1"/>
</dbReference>
<dbReference type="Gene3D" id="1.10.510.10">
    <property type="entry name" value="Transferase(Phosphotransferase) domain 1"/>
    <property type="match status" value="1"/>
</dbReference>
<dbReference type="PANTHER" id="PTHR24351">
    <property type="entry name" value="RIBOSOMAL PROTEIN S6 KINASE"/>
    <property type="match status" value="1"/>
</dbReference>
<dbReference type="InterPro" id="IPR017892">
    <property type="entry name" value="Pkinase_C"/>
</dbReference>
<evidence type="ECO:0000256" key="4">
    <source>
        <dbReference type="ARBA" id="ARBA00022553"/>
    </source>
</evidence>
<evidence type="ECO:0000259" key="10">
    <source>
        <dbReference type="PROSITE" id="PS50003"/>
    </source>
</evidence>
<dbReference type="CDD" id="cd00821">
    <property type="entry name" value="PH"/>
    <property type="match status" value="1"/>
</dbReference>
<evidence type="ECO:0000256" key="1">
    <source>
        <dbReference type="ARBA" id="ARBA00006935"/>
    </source>
</evidence>
<dbReference type="EC" id="2.7.11.1" evidence="2"/>
<feature type="domain" description="AGC-kinase C-terminal" evidence="12">
    <location>
        <begin position="425"/>
        <end position="492"/>
    </location>
</feature>
<evidence type="ECO:0000256" key="7">
    <source>
        <dbReference type="ARBA" id="ARBA00022777"/>
    </source>
</evidence>
<evidence type="ECO:0000313" key="14">
    <source>
        <dbReference type="Proteomes" id="UP000179807"/>
    </source>
</evidence>
<keyword evidence="14" id="KW-1185">Reference proteome</keyword>
<keyword evidence="7 13" id="KW-0418">Kinase</keyword>
<dbReference type="InterPro" id="IPR011993">
    <property type="entry name" value="PH-like_dom_sf"/>
</dbReference>
<evidence type="ECO:0000259" key="12">
    <source>
        <dbReference type="PROSITE" id="PS51285"/>
    </source>
</evidence>
<comment type="caution">
    <text evidence="13">The sequence shown here is derived from an EMBL/GenBank/DDBJ whole genome shotgun (WGS) entry which is preliminary data.</text>
</comment>
<evidence type="ECO:0000256" key="3">
    <source>
        <dbReference type="ARBA" id="ARBA00022527"/>
    </source>
</evidence>
<dbReference type="PROSITE" id="PS50003">
    <property type="entry name" value="PH_DOMAIN"/>
    <property type="match status" value="1"/>
</dbReference>
<dbReference type="FunFam" id="2.30.29.30:FF:000286">
    <property type="entry name" value="PH-protein kinase domain containing protein"/>
    <property type="match status" value="1"/>
</dbReference>
<keyword evidence="3" id="KW-0723">Serine/threonine-protein kinase</keyword>
<dbReference type="Pfam" id="PF00069">
    <property type="entry name" value="Pkinase"/>
    <property type="match status" value="1"/>
</dbReference>
<dbReference type="GeneID" id="94843027"/>
<dbReference type="InterPro" id="IPR000719">
    <property type="entry name" value="Prot_kinase_dom"/>
</dbReference>
<keyword evidence="5" id="KW-0808">Transferase</keyword>
<evidence type="ECO:0000256" key="8">
    <source>
        <dbReference type="ARBA" id="ARBA00022840"/>
    </source>
</evidence>
<dbReference type="GO" id="GO:0004674">
    <property type="term" value="F:protein serine/threonine kinase activity"/>
    <property type="evidence" value="ECO:0007669"/>
    <property type="project" value="UniProtKB-KW"/>
</dbReference>
<dbReference type="Proteomes" id="UP000179807">
    <property type="component" value="Unassembled WGS sequence"/>
</dbReference>